<sequence length="115" mass="13357">MPYTVNKTLPIKYYSRSTSAWIQLPFAVFLFCVVLYVWAHWLWTILVQGQYSLGAMIFMALFILLPVSAAIVSWTLRVLTLAGNNKPLLVLNERGVKYKRRSVRWEHIVDIRVGK</sequence>
<proteinExistence type="predicted"/>
<keyword evidence="1" id="KW-1133">Transmembrane helix</keyword>
<evidence type="ECO:0000256" key="1">
    <source>
        <dbReference type="SAM" id="Phobius"/>
    </source>
</evidence>
<evidence type="ECO:0008006" key="4">
    <source>
        <dbReference type="Google" id="ProtNLM"/>
    </source>
</evidence>
<organism evidence="2 3">
    <name type="scientific">Vitreoscilla stercoraria</name>
    <dbReference type="NCBI Taxonomy" id="61"/>
    <lineage>
        <taxon>Bacteria</taxon>
        <taxon>Pseudomonadati</taxon>
        <taxon>Pseudomonadota</taxon>
        <taxon>Betaproteobacteria</taxon>
        <taxon>Neisseriales</taxon>
        <taxon>Neisseriaceae</taxon>
        <taxon>Vitreoscilla</taxon>
    </lineage>
</organism>
<reference evidence="2" key="1">
    <citation type="submission" date="2021-12" db="EMBL/GenBank/DDBJ databases">
        <authorList>
            <person name="Veyrier F.J."/>
        </authorList>
    </citation>
    <scope>NUCLEOTIDE SEQUENCE</scope>
    <source>
        <strain evidence="2">SAG 1488-6</strain>
    </source>
</reference>
<dbReference type="EMBL" id="CP091512">
    <property type="protein sequence ID" value="UOO93459.1"/>
    <property type="molecule type" value="Genomic_DNA"/>
</dbReference>
<name>A0ABY4ECI3_VITST</name>
<dbReference type="RefSeq" id="WP_019958875.1">
    <property type="nucleotide sequence ID" value="NZ_CP091512.1"/>
</dbReference>
<feature type="transmembrane region" description="Helical" evidence="1">
    <location>
        <begin position="20"/>
        <end position="39"/>
    </location>
</feature>
<feature type="transmembrane region" description="Helical" evidence="1">
    <location>
        <begin position="51"/>
        <end position="76"/>
    </location>
</feature>
<evidence type="ECO:0000313" key="2">
    <source>
        <dbReference type="EMBL" id="UOO93459.1"/>
    </source>
</evidence>
<gene>
    <name evidence="2" type="ORF">LVJ81_05360</name>
</gene>
<protein>
    <recommendedName>
        <fullName evidence="4">PH domain-containing protein</fullName>
    </recommendedName>
</protein>
<evidence type="ECO:0000313" key="3">
    <source>
        <dbReference type="Proteomes" id="UP000832034"/>
    </source>
</evidence>
<keyword evidence="1" id="KW-0472">Membrane</keyword>
<dbReference type="Proteomes" id="UP000832034">
    <property type="component" value="Chromosome"/>
</dbReference>
<reference evidence="2" key="2">
    <citation type="journal article" date="2022" name="Res Sq">
        <title>Evolution of multicellular longitudinally dividing oral cavity symbionts (Neisseriaceae).</title>
        <authorList>
            <person name="Nyongesa S."/>
            <person name="Weber P."/>
            <person name="Bernet E."/>
            <person name="Pullido F."/>
            <person name="Nieckarz M."/>
            <person name="Delaby M."/>
            <person name="Nieves C."/>
            <person name="Viehboeck T."/>
            <person name="Krause N."/>
            <person name="Rivera-Millot A."/>
            <person name="Nakamura A."/>
            <person name="Vischer N."/>
            <person name="VanNieuwenhze M."/>
            <person name="Brun Y."/>
            <person name="Cava F."/>
            <person name="Bulgheresi S."/>
            <person name="Veyrier F."/>
        </authorList>
    </citation>
    <scope>NUCLEOTIDE SEQUENCE</scope>
    <source>
        <strain evidence="2">SAG 1488-6</strain>
    </source>
</reference>
<keyword evidence="3" id="KW-1185">Reference proteome</keyword>
<keyword evidence="1" id="KW-0812">Transmembrane</keyword>
<accession>A0ABY4ECI3</accession>